<keyword evidence="2" id="KW-1133">Transmembrane helix</keyword>
<feature type="compositionally biased region" description="Low complexity" evidence="1">
    <location>
        <begin position="801"/>
        <end position="813"/>
    </location>
</feature>
<reference evidence="3 4" key="1">
    <citation type="journal article" date="2019" name="Int. J. Syst. Evol. Microbiol.">
        <title>The Global Catalogue of Microorganisms (GCM) 10K type strain sequencing project: providing services to taxonomists for standard genome sequencing and annotation.</title>
        <authorList>
            <consortium name="The Broad Institute Genomics Platform"/>
            <consortium name="The Broad Institute Genome Sequencing Center for Infectious Disease"/>
            <person name="Wu L."/>
            <person name="Ma J."/>
        </authorList>
    </citation>
    <scope>NUCLEOTIDE SEQUENCE [LARGE SCALE GENOMIC DNA]</scope>
    <source>
        <strain evidence="3 4">GX26</strain>
    </source>
</reference>
<comment type="caution">
    <text evidence="3">The sequence shown here is derived from an EMBL/GenBank/DDBJ whole genome shotgun (WGS) entry which is preliminary data.</text>
</comment>
<feature type="transmembrane region" description="Helical" evidence="2">
    <location>
        <begin position="841"/>
        <end position="860"/>
    </location>
</feature>
<sequence length="866" mass="91114">MTTNADQSSRKLGAITMVLLLVAAPAVAGLAFGLTVQRGGSAGNFNPGVGGPNDVQIATEKPVVFQGEEDINFLGEDGTPIDSSQLTGVSGDAEGIPLESPIPQDQERGQYTLTGSGDAAGVVVQTPRVTELEVLNERGVDVEGSTVQEDETLLVRAEWNFEEAEDLELVIRDSNGDEVTGEVLADADALSEQQRNELSGPYAANPQKVTNPGQRGTGTGIVYLQGIGQFEEGELGNSSVDAAYWALDVSDVDVNDISITVEGWDDLDFGPASQSTSVSVQSDDDVNLDLEADSVTRGENVRYAIRGSTAGANHYVVIEDSEFRNDVVDADVFRDVQDVVDKGTFDTDGDGTADFAWAQIEIDEDTGVGVGQIDTRLLDDASISIDLFQADRSLEDVAADLGDTEDDRTLDVDQGDLNFDSPPGVYVAGSDEDVRGTAALGVDEVVIYARDQGDWELLDINEDGSLNADDTLSVDSTGEWEREDVVLSQASDIFSIPGRYRIGVVEADDVISDGEIATTLSTSDFSSATSSQMSLVVQEPGLDEARTFQTINAQVAVEDGTVDVIGTASGLDAVLAVMIDSRGRVATERITVDDDDTFDEDDISLTTIDGRQLNEGQIRAFVIGLGRDGVAGDGVLPGQPNAELASLENYVQSFGAGLTQSQIVARLKDETTNEVASDDLAIEEAFRLTDGATSIETVGPAGSVSDGDIQDVPVGDQMIVAGLTNRKPDDNSISVEVISGPSANDFETNSTDEWGLTGRWTLALSTDGVEPGTYTIEVDDGDNTDTVQVEIVAADGDNGNETTEPPATTTEAPATTAVNETEGNESAAVQPAGDASPAQSGLSGLVLLALAPISLGYMVVRRRNRS</sequence>
<organism evidence="3 4">
    <name type="scientific">Halorubellus litoreus</name>
    <dbReference type="NCBI Taxonomy" id="755308"/>
    <lineage>
        <taxon>Archaea</taxon>
        <taxon>Methanobacteriati</taxon>
        <taxon>Methanobacteriota</taxon>
        <taxon>Stenosarchaea group</taxon>
        <taxon>Halobacteria</taxon>
        <taxon>Halobacteriales</taxon>
        <taxon>Halorubellaceae</taxon>
        <taxon>Halorubellus</taxon>
    </lineage>
</organism>
<evidence type="ECO:0000313" key="4">
    <source>
        <dbReference type="Proteomes" id="UP001596395"/>
    </source>
</evidence>
<dbReference type="NCBIfam" id="TIGR04216">
    <property type="entry name" value="halo_surf_glyco"/>
    <property type="match status" value="1"/>
</dbReference>
<protein>
    <submittedName>
        <fullName evidence="3">HVO_2072 family ArtA-dependent S-layer glycoprotein</fullName>
    </submittedName>
</protein>
<accession>A0ABD5VJE3</accession>
<evidence type="ECO:0000256" key="1">
    <source>
        <dbReference type="SAM" id="MobiDB-lite"/>
    </source>
</evidence>
<feature type="region of interest" description="Disordered" evidence="1">
    <location>
        <begin position="794"/>
        <end position="813"/>
    </location>
</feature>
<evidence type="ECO:0000313" key="3">
    <source>
        <dbReference type="EMBL" id="MFC6954290.1"/>
    </source>
</evidence>
<keyword evidence="2" id="KW-0812">Transmembrane</keyword>
<proteinExistence type="predicted"/>
<keyword evidence="4" id="KW-1185">Reference proteome</keyword>
<dbReference type="InterPro" id="IPR026458">
    <property type="entry name" value="Csg_halobact"/>
</dbReference>
<feature type="region of interest" description="Disordered" evidence="1">
    <location>
        <begin position="192"/>
        <end position="216"/>
    </location>
</feature>
<name>A0ABD5VJE3_9EURY</name>
<keyword evidence="2" id="KW-0472">Membrane</keyword>
<dbReference type="RefSeq" id="WP_336351244.1">
    <property type="nucleotide sequence ID" value="NZ_JAZAQL010000003.1"/>
</dbReference>
<dbReference type="Proteomes" id="UP001596395">
    <property type="component" value="Unassembled WGS sequence"/>
</dbReference>
<evidence type="ECO:0000256" key="2">
    <source>
        <dbReference type="SAM" id="Phobius"/>
    </source>
</evidence>
<gene>
    <name evidence="3" type="primary">csg</name>
    <name evidence="3" type="ORF">ACFQGB_15615</name>
</gene>
<dbReference type="EMBL" id="JBHSXN010000003">
    <property type="protein sequence ID" value="MFC6954290.1"/>
    <property type="molecule type" value="Genomic_DNA"/>
</dbReference>
<dbReference type="AlphaFoldDB" id="A0ABD5VJE3"/>